<protein>
    <recommendedName>
        <fullName evidence="1">DUF1996 domain-containing protein</fullName>
    </recommendedName>
</protein>
<accession>A0ABP6T5F5</accession>
<dbReference type="InterPro" id="IPR018535">
    <property type="entry name" value="DUF1996"/>
</dbReference>
<keyword evidence="3" id="KW-1185">Reference proteome</keyword>
<organism evidence="2 3">
    <name type="scientific">Cryptosporangium minutisporangium</name>
    <dbReference type="NCBI Taxonomy" id="113569"/>
    <lineage>
        <taxon>Bacteria</taxon>
        <taxon>Bacillati</taxon>
        <taxon>Actinomycetota</taxon>
        <taxon>Actinomycetes</taxon>
        <taxon>Cryptosporangiales</taxon>
        <taxon>Cryptosporangiaceae</taxon>
        <taxon>Cryptosporangium</taxon>
    </lineage>
</organism>
<evidence type="ECO:0000313" key="3">
    <source>
        <dbReference type="Proteomes" id="UP001501676"/>
    </source>
</evidence>
<name>A0ABP6T5F5_9ACTN</name>
<evidence type="ECO:0000259" key="1">
    <source>
        <dbReference type="Pfam" id="PF09362"/>
    </source>
</evidence>
<evidence type="ECO:0000313" key="2">
    <source>
        <dbReference type="EMBL" id="GAA3392666.1"/>
    </source>
</evidence>
<reference evidence="3" key="1">
    <citation type="journal article" date="2019" name="Int. J. Syst. Evol. Microbiol.">
        <title>The Global Catalogue of Microorganisms (GCM) 10K type strain sequencing project: providing services to taxonomists for standard genome sequencing and annotation.</title>
        <authorList>
            <consortium name="The Broad Institute Genomics Platform"/>
            <consortium name="The Broad Institute Genome Sequencing Center for Infectious Disease"/>
            <person name="Wu L."/>
            <person name="Ma J."/>
        </authorList>
    </citation>
    <scope>NUCLEOTIDE SEQUENCE [LARGE SCALE GENOMIC DNA]</scope>
    <source>
        <strain evidence="3">JCM 9458</strain>
    </source>
</reference>
<sequence>MPADYVAIEKVPRVRRGPAAGNDRGSSGTYTARCGSNQEGHYNSDNVIVSPGVPNGAHHLHDYVGNTSTSAASTDRSLAAAPTTCRDPGDRSAYYWPVLRDLVDPRTQARFPGESESDRNVGLVLRPAVSMVYSGNPFAPVTAMPRFLRVVTGNAKALTAGGRNARARWTCRGFADRVTADRYPLCPAGRGLTRILEFPSCWDGRNTDSANHRTHVVFPDARGACPPGTAAVPKLTITLTYDVPAGASFAIDSFPDQRRAATTDHADFVNVMVPGSMARLVGCLNAGRRC</sequence>
<proteinExistence type="predicted"/>
<dbReference type="RefSeq" id="WP_345731148.1">
    <property type="nucleotide sequence ID" value="NZ_BAAAYN010000038.1"/>
</dbReference>
<dbReference type="PANTHER" id="PTHR43662:SF3">
    <property type="entry name" value="DOMAIN PROTEIN, PUTATIVE (AFU_ORTHOLOGUE AFUA_6G11970)-RELATED"/>
    <property type="match status" value="1"/>
</dbReference>
<dbReference type="EMBL" id="BAAAYN010000038">
    <property type="protein sequence ID" value="GAA3392666.1"/>
    <property type="molecule type" value="Genomic_DNA"/>
</dbReference>
<dbReference type="Proteomes" id="UP001501676">
    <property type="component" value="Unassembled WGS sequence"/>
</dbReference>
<gene>
    <name evidence="2" type="ORF">GCM10020369_55270</name>
</gene>
<dbReference type="Pfam" id="PF09362">
    <property type="entry name" value="DUF1996"/>
    <property type="match status" value="1"/>
</dbReference>
<dbReference type="PANTHER" id="PTHR43662">
    <property type="match status" value="1"/>
</dbReference>
<comment type="caution">
    <text evidence="2">The sequence shown here is derived from an EMBL/GenBank/DDBJ whole genome shotgun (WGS) entry which is preliminary data.</text>
</comment>
<feature type="domain" description="DUF1996" evidence="1">
    <location>
        <begin position="48"/>
        <end position="270"/>
    </location>
</feature>